<feature type="compositionally biased region" description="Acidic residues" evidence="1">
    <location>
        <begin position="220"/>
        <end position="229"/>
    </location>
</feature>
<sequence>MTEQSSVLTRLRGFLPALKEANKALEETGDARENGSGSVGVSSGAVGDPSSVLGGAVVEMSVAMGVYDVNGDGGGMEAVDQTIPRVDVDGKFLQQGDEGDSVRVGEGGGRKRAKREEGGLSSPSCDPKETARLKAVSRLLQGGAGGSSGGLTSSSGLHPAASSSKENKQTASPNMGGMREGTRVQPSSADARASMSMSSKSGSKSGEGGGSSQRRRLEFDSDDEEDEGGDQQNGERGRGKKCRTGRRFVDQRAGIEIHCVGSSGGEEEGEEEEEEEEDGEGEEQEEEEEEGGKREEEKREVGVKRAIQERKDKNDIKSHGERA</sequence>
<evidence type="ECO:0000256" key="1">
    <source>
        <dbReference type="SAM" id="MobiDB-lite"/>
    </source>
</evidence>
<dbReference type="VEuPathDB" id="CryptoDB:Cvel_10691"/>
<dbReference type="GO" id="GO:0000492">
    <property type="term" value="P:box C/D snoRNP assembly"/>
    <property type="evidence" value="ECO:0007669"/>
    <property type="project" value="InterPro"/>
</dbReference>
<evidence type="ECO:0000313" key="2">
    <source>
        <dbReference type="EMBL" id="CEM51555.1"/>
    </source>
</evidence>
<dbReference type="AlphaFoldDB" id="A0A0G4I3S5"/>
<reference evidence="2" key="1">
    <citation type="submission" date="2014-11" db="EMBL/GenBank/DDBJ databases">
        <authorList>
            <person name="Otto D Thomas"/>
            <person name="Naeem Raeece"/>
        </authorList>
    </citation>
    <scope>NUCLEOTIDE SEQUENCE</scope>
</reference>
<feature type="compositionally biased region" description="Acidic residues" evidence="1">
    <location>
        <begin position="265"/>
        <end position="290"/>
    </location>
</feature>
<dbReference type="InterPro" id="IPR027921">
    <property type="entry name" value="NOPCHAP1"/>
</dbReference>
<name>A0A0G4I3S5_9ALVE</name>
<feature type="compositionally biased region" description="Low complexity" evidence="1">
    <location>
        <begin position="150"/>
        <end position="164"/>
    </location>
</feature>
<accession>A0A0G4I3S5</accession>
<dbReference type="Pfam" id="PF15370">
    <property type="entry name" value="NOPCHAP1"/>
    <property type="match status" value="1"/>
</dbReference>
<organism evidence="2">
    <name type="scientific">Chromera velia CCMP2878</name>
    <dbReference type="NCBI Taxonomy" id="1169474"/>
    <lineage>
        <taxon>Eukaryota</taxon>
        <taxon>Sar</taxon>
        <taxon>Alveolata</taxon>
        <taxon>Colpodellida</taxon>
        <taxon>Chromeraceae</taxon>
        <taxon>Chromera</taxon>
    </lineage>
</organism>
<dbReference type="EMBL" id="CDMZ01004976">
    <property type="protein sequence ID" value="CEM51555.1"/>
    <property type="molecule type" value="Genomic_DNA"/>
</dbReference>
<feature type="region of interest" description="Disordered" evidence="1">
    <location>
        <begin position="25"/>
        <end position="46"/>
    </location>
</feature>
<proteinExistence type="predicted"/>
<feature type="compositionally biased region" description="Basic and acidic residues" evidence="1">
    <location>
        <begin position="291"/>
        <end position="323"/>
    </location>
</feature>
<feature type="compositionally biased region" description="Low complexity" evidence="1">
    <location>
        <begin position="35"/>
        <end position="46"/>
    </location>
</feature>
<protein>
    <submittedName>
        <fullName evidence="2">Uncharacterized protein</fullName>
    </submittedName>
</protein>
<gene>
    <name evidence="2" type="ORF">Cvel_10691</name>
</gene>
<feature type="region of interest" description="Disordered" evidence="1">
    <location>
        <begin position="91"/>
        <end position="323"/>
    </location>
</feature>
<feature type="compositionally biased region" description="Low complexity" evidence="1">
    <location>
        <begin position="194"/>
        <end position="204"/>
    </location>
</feature>